<gene>
    <name evidence="1" type="ORF">NCTC12993_02851</name>
</gene>
<evidence type="ECO:0000313" key="2">
    <source>
        <dbReference type="Proteomes" id="UP000401081"/>
    </source>
</evidence>
<organism evidence="1 2">
    <name type="scientific">Kluyvera cryocrescens</name>
    <name type="common">Kluyvera citrophila</name>
    <dbReference type="NCBI Taxonomy" id="580"/>
    <lineage>
        <taxon>Bacteria</taxon>
        <taxon>Pseudomonadati</taxon>
        <taxon>Pseudomonadota</taxon>
        <taxon>Gammaproteobacteria</taxon>
        <taxon>Enterobacterales</taxon>
        <taxon>Enterobacteriaceae</taxon>
        <taxon>Kluyvera</taxon>
    </lineage>
</organism>
<reference evidence="1 2" key="1">
    <citation type="submission" date="2019-03" db="EMBL/GenBank/DDBJ databases">
        <authorList>
            <consortium name="Pathogen Informatics"/>
        </authorList>
    </citation>
    <scope>NUCLEOTIDE SEQUENCE [LARGE SCALE GENOMIC DNA]</scope>
    <source>
        <strain evidence="1 2">NCTC12993</strain>
    </source>
</reference>
<dbReference type="EMBL" id="CAADJD010000018">
    <property type="protein sequence ID" value="VFS63789.1"/>
    <property type="molecule type" value="Genomic_DNA"/>
</dbReference>
<dbReference type="Proteomes" id="UP000401081">
    <property type="component" value="Unassembled WGS sequence"/>
</dbReference>
<proteinExistence type="predicted"/>
<name>A0A485B563_KLUCR</name>
<sequence length="70" mass="7561">MVYVRFFYGGSGKAKIARIGQGITHIFGKAVNGAFTCYVAFVVFHVNFFGAETVLGTVCFISDNDNISSV</sequence>
<accession>A0A485B563</accession>
<evidence type="ECO:0000313" key="1">
    <source>
        <dbReference type="EMBL" id="VFS63789.1"/>
    </source>
</evidence>
<keyword evidence="2" id="KW-1185">Reference proteome</keyword>
<dbReference type="AlphaFoldDB" id="A0A485B563"/>
<protein>
    <submittedName>
        <fullName evidence="1">Uncharacterized protein</fullName>
    </submittedName>
</protein>